<dbReference type="PANTHER" id="PTHR33067">
    <property type="entry name" value="RNA-DIRECTED DNA POLYMERASE-RELATED"/>
    <property type="match status" value="1"/>
</dbReference>
<keyword evidence="2" id="KW-1185">Reference proteome</keyword>
<reference evidence="2" key="1">
    <citation type="journal article" date="2019" name="Plant Biotechnol. J.">
        <title>Genome sequencing of the Australian wild diploid species Gossypium australe highlights disease resistance and delayed gland morphogenesis.</title>
        <authorList>
            <person name="Cai Y."/>
            <person name="Cai X."/>
            <person name="Wang Q."/>
            <person name="Wang P."/>
            <person name="Zhang Y."/>
            <person name="Cai C."/>
            <person name="Xu Y."/>
            <person name="Wang K."/>
            <person name="Zhou Z."/>
            <person name="Wang C."/>
            <person name="Geng S."/>
            <person name="Li B."/>
            <person name="Dong Q."/>
            <person name="Hou Y."/>
            <person name="Wang H."/>
            <person name="Ai P."/>
            <person name="Liu Z."/>
            <person name="Yi F."/>
            <person name="Sun M."/>
            <person name="An G."/>
            <person name="Cheng J."/>
            <person name="Zhang Y."/>
            <person name="Shi Q."/>
            <person name="Xie Y."/>
            <person name="Shi X."/>
            <person name="Chang Y."/>
            <person name="Huang F."/>
            <person name="Chen Y."/>
            <person name="Hong S."/>
            <person name="Mi L."/>
            <person name="Sun Q."/>
            <person name="Zhang L."/>
            <person name="Zhou B."/>
            <person name="Peng R."/>
            <person name="Zhang X."/>
            <person name="Liu F."/>
        </authorList>
    </citation>
    <scope>NUCLEOTIDE SEQUENCE [LARGE SCALE GENOMIC DNA]</scope>
    <source>
        <strain evidence="2">cv. PA1801</strain>
    </source>
</reference>
<comment type="caution">
    <text evidence="1">The sequence shown here is derived from an EMBL/GenBank/DDBJ whole genome shotgun (WGS) entry which is preliminary data.</text>
</comment>
<dbReference type="Gene3D" id="2.40.70.10">
    <property type="entry name" value="Acid Proteases"/>
    <property type="match status" value="1"/>
</dbReference>
<dbReference type="PANTHER" id="PTHR33067:SF31">
    <property type="entry name" value="RNA-DIRECTED DNA POLYMERASE"/>
    <property type="match status" value="1"/>
</dbReference>
<accession>A0A5B6WA31</accession>
<dbReference type="AlphaFoldDB" id="A0A5B6WA31"/>
<evidence type="ECO:0000313" key="2">
    <source>
        <dbReference type="Proteomes" id="UP000325315"/>
    </source>
</evidence>
<evidence type="ECO:0000313" key="1">
    <source>
        <dbReference type="EMBL" id="KAA3478671.1"/>
    </source>
</evidence>
<dbReference type="Proteomes" id="UP000325315">
    <property type="component" value="Unassembled WGS sequence"/>
</dbReference>
<name>A0A5B6WA31_9ROSI</name>
<proteinExistence type="predicted"/>
<dbReference type="OrthoDB" id="1702682at2759"/>
<dbReference type="EMBL" id="SMMG02000003">
    <property type="protein sequence ID" value="KAA3478671.1"/>
    <property type="molecule type" value="Genomic_DNA"/>
</dbReference>
<protein>
    <submittedName>
        <fullName evidence="1">Gag-asp_proteas domain-containing protein</fullName>
    </submittedName>
</protein>
<gene>
    <name evidence="1" type="ORF">EPI10_019269</name>
</gene>
<sequence>MAKHRKIKKKEKININVSWSAIIAKKIPTKVKDPSSFMIPIEIGDMNFGKALCDLKSSINLMLLSTYRKLGFEELKNTSITMQLADGSLVHLKGVLEDLSVKVQRTGHENEISGRNQAGMARRRRIVTDELTKRRKAREKEKINSSTNKSMFEDKGYDFETWTMIPS</sequence>
<organism evidence="1 2">
    <name type="scientific">Gossypium australe</name>
    <dbReference type="NCBI Taxonomy" id="47621"/>
    <lineage>
        <taxon>Eukaryota</taxon>
        <taxon>Viridiplantae</taxon>
        <taxon>Streptophyta</taxon>
        <taxon>Embryophyta</taxon>
        <taxon>Tracheophyta</taxon>
        <taxon>Spermatophyta</taxon>
        <taxon>Magnoliopsida</taxon>
        <taxon>eudicotyledons</taxon>
        <taxon>Gunneridae</taxon>
        <taxon>Pentapetalae</taxon>
        <taxon>rosids</taxon>
        <taxon>malvids</taxon>
        <taxon>Malvales</taxon>
        <taxon>Malvaceae</taxon>
        <taxon>Malvoideae</taxon>
        <taxon>Gossypium</taxon>
    </lineage>
</organism>
<dbReference type="InterPro" id="IPR021109">
    <property type="entry name" value="Peptidase_aspartic_dom_sf"/>
</dbReference>